<protein>
    <submittedName>
        <fullName evidence="2">Uncharacterized protein</fullName>
    </submittedName>
</protein>
<feature type="region of interest" description="Disordered" evidence="1">
    <location>
        <begin position="52"/>
        <end position="80"/>
    </location>
</feature>
<evidence type="ECO:0000256" key="1">
    <source>
        <dbReference type="SAM" id="MobiDB-lite"/>
    </source>
</evidence>
<dbReference type="AlphaFoldDB" id="A0A5N6KQN4"/>
<dbReference type="Proteomes" id="UP000327013">
    <property type="component" value="Unassembled WGS sequence"/>
</dbReference>
<reference evidence="2 3" key="1">
    <citation type="submission" date="2019-06" db="EMBL/GenBank/DDBJ databases">
        <title>A chromosomal-level reference genome of Carpinus fangiana (Coryloideae, Betulaceae).</title>
        <authorList>
            <person name="Yang X."/>
            <person name="Wang Z."/>
            <person name="Zhang L."/>
            <person name="Hao G."/>
            <person name="Liu J."/>
            <person name="Yang Y."/>
        </authorList>
    </citation>
    <scope>NUCLEOTIDE SEQUENCE [LARGE SCALE GENOMIC DNA]</scope>
    <source>
        <strain evidence="2">Cfa_2016G</strain>
        <tissue evidence="2">Leaf</tissue>
    </source>
</reference>
<evidence type="ECO:0000313" key="2">
    <source>
        <dbReference type="EMBL" id="KAB8338734.1"/>
    </source>
</evidence>
<keyword evidence="3" id="KW-1185">Reference proteome</keyword>
<organism evidence="2 3">
    <name type="scientific">Carpinus fangiana</name>
    <dbReference type="NCBI Taxonomy" id="176857"/>
    <lineage>
        <taxon>Eukaryota</taxon>
        <taxon>Viridiplantae</taxon>
        <taxon>Streptophyta</taxon>
        <taxon>Embryophyta</taxon>
        <taxon>Tracheophyta</taxon>
        <taxon>Spermatophyta</taxon>
        <taxon>Magnoliopsida</taxon>
        <taxon>eudicotyledons</taxon>
        <taxon>Gunneridae</taxon>
        <taxon>Pentapetalae</taxon>
        <taxon>rosids</taxon>
        <taxon>fabids</taxon>
        <taxon>Fagales</taxon>
        <taxon>Betulaceae</taxon>
        <taxon>Carpinus</taxon>
    </lineage>
</organism>
<gene>
    <name evidence="2" type="ORF">FH972_021679</name>
</gene>
<comment type="caution">
    <text evidence="2">The sequence shown here is derived from an EMBL/GenBank/DDBJ whole genome shotgun (WGS) entry which is preliminary data.</text>
</comment>
<proteinExistence type="predicted"/>
<name>A0A5N6KQN4_9ROSI</name>
<accession>A0A5N6KQN4</accession>
<sequence length="80" mass="8725">MTAGRTWEPGIPPDCDDGRISARIAGALRQGCRAGMRLRAWILTWAVNEGKQKQEGRSGGLGQAGQCARRQRVMKASSWV</sequence>
<dbReference type="EMBL" id="VIBQ01000010">
    <property type="protein sequence ID" value="KAB8338734.1"/>
    <property type="molecule type" value="Genomic_DNA"/>
</dbReference>
<evidence type="ECO:0000313" key="3">
    <source>
        <dbReference type="Proteomes" id="UP000327013"/>
    </source>
</evidence>